<dbReference type="GO" id="GO:0006979">
    <property type="term" value="P:response to oxidative stress"/>
    <property type="evidence" value="ECO:0007669"/>
    <property type="project" value="TreeGrafter"/>
</dbReference>
<evidence type="ECO:0000256" key="4">
    <source>
        <dbReference type="ARBA" id="ARBA00022862"/>
    </source>
</evidence>
<dbReference type="InterPro" id="IPR024706">
    <property type="entry name" value="Peroxiredoxin_AhpC-typ"/>
</dbReference>
<keyword evidence="7 9" id="KW-0676">Redox-active center</keyword>
<comment type="function">
    <text evidence="9">Thiol-specific peroxidase that catalyzes the reduction of hydrogen peroxide and organic hydroperoxides to water and alcohols, respectively.</text>
</comment>
<evidence type="ECO:0000256" key="8">
    <source>
        <dbReference type="ARBA" id="ARBA00049091"/>
    </source>
</evidence>
<feature type="domain" description="Thioredoxin" evidence="11">
    <location>
        <begin position="41"/>
        <end position="198"/>
    </location>
</feature>
<evidence type="ECO:0000256" key="9">
    <source>
        <dbReference type="PIRNR" id="PIRNR000239"/>
    </source>
</evidence>
<evidence type="ECO:0000256" key="6">
    <source>
        <dbReference type="ARBA" id="ARBA00023157"/>
    </source>
</evidence>
<comment type="similarity">
    <text evidence="1">Belongs to the peroxiredoxin family. AhpC/Prx1 subfamily.</text>
</comment>
<dbReference type="CDD" id="cd03015">
    <property type="entry name" value="PRX_Typ2cys"/>
    <property type="match status" value="1"/>
</dbReference>
<dbReference type="GO" id="GO:0045454">
    <property type="term" value="P:cell redox homeostasis"/>
    <property type="evidence" value="ECO:0007669"/>
    <property type="project" value="TreeGrafter"/>
</dbReference>
<dbReference type="PIRSF" id="PIRSF000239">
    <property type="entry name" value="AHPC"/>
    <property type="match status" value="1"/>
</dbReference>
<dbReference type="PANTHER" id="PTHR10681">
    <property type="entry name" value="THIOREDOXIN PEROXIDASE"/>
    <property type="match status" value="1"/>
</dbReference>
<dbReference type="GO" id="GO:0005739">
    <property type="term" value="C:mitochondrion"/>
    <property type="evidence" value="ECO:0007669"/>
    <property type="project" value="TreeGrafter"/>
</dbReference>
<name>A0AAV4RJA9_9ARAC</name>
<evidence type="ECO:0000256" key="3">
    <source>
        <dbReference type="ARBA" id="ARBA00022559"/>
    </source>
</evidence>
<gene>
    <name evidence="12" type="primary">PRDX3</name>
    <name evidence="12" type="ORF">CDAR_291541</name>
</gene>
<evidence type="ECO:0000256" key="7">
    <source>
        <dbReference type="ARBA" id="ARBA00023284"/>
    </source>
</evidence>
<accession>A0AAV4RJA9</accession>
<evidence type="ECO:0000256" key="5">
    <source>
        <dbReference type="ARBA" id="ARBA00023002"/>
    </source>
</evidence>
<dbReference type="Gene3D" id="3.40.30.10">
    <property type="entry name" value="Glutaredoxin"/>
    <property type="match status" value="1"/>
</dbReference>
<dbReference type="GO" id="GO:0008379">
    <property type="term" value="F:thioredoxin peroxidase activity"/>
    <property type="evidence" value="ECO:0007669"/>
    <property type="project" value="TreeGrafter"/>
</dbReference>
<comment type="caution">
    <text evidence="12">The sequence shown here is derived from an EMBL/GenBank/DDBJ whole genome shotgun (WGS) entry which is preliminary data.</text>
</comment>
<dbReference type="SUPFAM" id="SSF52833">
    <property type="entry name" value="Thioredoxin-like"/>
    <property type="match status" value="1"/>
</dbReference>
<dbReference type="EC" id="1.11.1.24" evidence="2"/>
<dbReference type="Pfam" id="PF10417">
    <property type="entry name" value="1-cysPrx_C"/>
    <property type="match status" value="1"/>
</dbReference>
<reference evidence="12 13" key="1">
    <citation type="submission" date="2021-06" db="EMBL/GenBank/DDBJ databases">
        <title>Caerostris darwini draft genome.</title>
        <authorList>
            <person name="Kono N."/>
            <person name="Arakawa K."/>
        </authorList>
    </citation>
    <scope>NUCLEOTIDE SEQUENCE [LARGE SCALE GENOMIC DNA]</scope>
</reference>
<dbReference type="PROSITE" id="PS51352">
    <property type="entry name" value="THIOREDOXIN_2"/>
    <property type="match status" value="1"/>
</dbReference>
<keyword evidence="6" id="KW-1015">Disulfide bond</keyword>
<protein>
    <recommendedName>
        <fullName evidence="2">thioredoxin-dependent peroxiredoxin</fullName>
        <ecNumber evidence="2">1.11.1.24</ecNumber>
    </recommendedName>
</protein>
<keyword evidence="4 9" id="KW-0049">Antioxidant</keyword>
<dbReference type="GO" id="GO:0042744">
    <property type="term" value="P:hydrogen peroxide catabolic process"/>
    <property type="evidence" value="ECO:0007669"/>
    <property type="project" value="TreeGrafter"/>
</dbReference>
<dbReference type="InterPro" id="IPR000866">
    <property type="entry name" value="AhpC/TSA"/>
</dbReference>
<evidence type="ECO:0000313" key="12">
    <source>
        <dbReference type="EMBL" id="GIY21780.1"/>
    </source>
</evidence>
<dbReference type="EMBL" id="BPLQ01006342">
    <property type="protein sequence ID" value="GIY21780.1"/>
    <property type="molecule type" value="Genomic_DNA"/>
</dbReference>
<evidence type="ECO:0000256" key="10">
    <source>
        <dbReference type="PIRSR" id="PIRSR000239-1"/>
    </source>
</evidence>
<dbReference type="Proteomes" id="UP001054837">
    <property type="component" value="Unassembled WGS sequence"/>
</dbReference>
<dbReference type="AlphaFoldDB" id="A0AAV4RJA9"/>
<dbReference type="GO" id="GO:0033554">
    <property type="term" value="P:cellular response to stress"/>
    <property type="evidence" value="ECO:0007669"/>
    <property type="project" value="TreeGrafter"/>
</dbReference>
<keyword evidence="3 9" id="KW-0575">Peroxidase</keyword>
<keyword evidence="13" id="KW-1185">Reference proteome</keyword>
<dbReference type="Pfam" id="PF00578">
    <property type="entry name" value="AhpC-TSA"/>
    <property type="match status" value="1"/>
</dbReference>
<evidence type="ECO:0000256" key="2">
    <source>
        <dbReference type="ARBA" id="ARBA00013017"/>
    </source>
</evidence>
<dbReference type="InterPro" id="IPR013766">
    <property type="entry name" value="Thioredoxin_domain"/>
</dbReference>
<evidence type="ECO:0000259" key="11">
    <source>
        <dbReference type="PROSITE" id="PS51352"/>
    </source>
</evidence>
<dbReference type="InterPro" id="IPR036249">
    <property type="entry name" value="Thioredoxin-like_sf"/>
</dbReference>
<organism evidence="12 13">
    <name type="scientific">Caerostris darwini</name>
    <dbReference type="NCBI Taxonomy" id="1538125"/>
    <lineage>
        <taxon>Eukaryota</taxon>
        <taxon>Metazoa</taxon>
        <taxon>Ecdysozoa</taxon>
        <taxon>Arthropoda</taxon>
        <taxon>Chelicerata</taxon>
        <taxon>Arachnida</taxon>
        <taxon>Araneae</taxon>
        <taxon>Araneomorphae</taxon>
        <taxon>Entelegynae</taxon>
        <taxon>Araneoidea</taxon>
        <taxon>Araneidae</taxon>
        <taxon>Caerostris</taxon>
    </lineage>
</organism>
<sequence>MSRIIGGVIRNSRMFLKKKEQSTFCFSQLRSFSAGVPALAAEVSKPAPDFKATAVVNGRFKDISLSDYKGKYLVLFFYPLDFTFVCPTEIIAFNDMSKEFQALNTEVVAVSVDSHFSHLAWINTPRKKGGLGQMDIPMLSDLNKKISKDYGVLLEAGIALRGLFIIDPQQIVRQITINDLPIGRSVEEVLRLIKALQFHEKHGEVCPANWKPDSPTIKPDPEKAMEYFAKNN</sequence>
<dbReference type="PANTHER" id="PTHR10681:SF128">
    <property type="entry name" value="THIOREDOXIN-DEPENDENT PEROXIDE REDUCTASE, MITOCHONDRIAL"/>
    <property type="match status" value="1"/>
</dbReference>
<comment type="catalytic activity">
    <reaction evidence="8">
        <text>a hydroperoxide + [thioredoxin]-dithiol = an alcohol + [thioredoxin]-disulfide + H2O</text>
        <dbReference type="Rhea" id="RHEA:62620"/>
        <dbReference type="Rhea" id="RHEA-COMP:10698"/>
        <dbReference type="Rhea" id="RHEA-COMP:10700"/>
        <dbReference type="ChEBI" id="CHEBI:15377"/>
        <dbReference type="ChEBI" id="CHEBI:29950"/>
        <dbReference type="ChEBI" id="CHEBI:30879"/>
        <dbReference type="ChEBI" id="CHEBI:35924"/>
        <dbReference type="ChEBI" id="CHEBI:50058"/>
        <dbReference type="EC" id="1.11.1.24"/>
    </reaction>
</comment>
<evidence type="ECO:0000256" key="1">
    <source>
        <dbReference type="ARBA" id="ARBA00009796"/>
    </source>
</evidence>
<keyword evidence="5 9" id="KW-0560">Oxidoreductase</keyword>
<dbReference type="InterPro" id="IPR050217">
    <property type="entry name" value="Peroxiredoxin"/>
</dbReference>
<feature type="active site" description="Cysteine sulfenic acid (-SOH) intermediate; for peroxidase activity" evidence="10">
    <location>
        <position position="86"/>
    </location>
</feature>
<dbReference type="GO" id="GO:0005829">
    <property type="term" value="C:cytosol"/>
    <property type="evidence" value="ECO:0007669"/>
    <property type="project" value="TreeGrafter"/>
</dbReference>
<dbReference type="InterPro" id="IPR019479">
    <property type="entry name" value="Peroxiredoxin_C"/>
</dbReference>
<evidence type="ECO:0000313" key="13">
    <source>
        <dbReference type="Proteomes" id="UP001054837"/>
    </source>
</evidence>
<dbReference type="FunFam" id="3.40.30.10:FF:000003">
    <property type="entry name" value="Peroxiredoxin 1"/>
    <property type="match status" value="1"/>
</dbReference>
<proteinExistence type="inferred from homology"/>